<dbReference type="PANTHER" id="PTHR16266">
    <property type="entry name" value="WD REPEAT DOMAIN 9"/>
    <property type="match status" value="1"/>
</dbReference>
<feature type="compositionally biased region" description="Basic residues" evidence="6">
    <location>
        <begin position="2370"/>
        <end position="2386"/>
    </location>
</feature>
<feature type="region of interest" description="Disordered" evidence="6">
    <location>
        <begin position="818"/>
        <end position="936"/>
    </location>
</feature>
<evidence type="ECO:0000256" key="3">
    <source>
        <dbReference type="ARBA" id="ARBA00023117"/>
    </source>
</evidence>
<feature type="compositionally biased region" description="Basic and acidic residues" evidence="6">
    <location>
        <begin position="2187"/>
        <end position="2196"/>
    </location>
</feature>
<feature type="compositionally biased region" description="Low complexity" evidence="6">
    <location>
        <begin position="1736"/>
        <end position="1760"/>
    </location>
</feature>
<feature type="domain" description="Bromo" evidence="7">
    <location>
        <begin position="1332"/>
        <end position="1402"/>
    </location>
</feature>
<feature type="repeat" description="WD" evidence="5">
    <location>
        <begin position="224"/>
        <end position="265"/>
    </location>
</feature>
<feature type="compositionally biased region" description="Polar residues" evidence="6">
    <location>
        <begin position="1519"/>
        <end position="1537"/>
    </location>
</feature>
<reference evidence="8 9" key="1">
    <citation type="submission" date="2024-09" db="EMBL/GenBank/DDBJ databases">
        <title>A chromosome-level genome assembly of Gray's grenadier anchovy, Coilia grayii.</title>
        <authorList>
            <person name="Fu Z."/>
        </authorList>
    </citation>
    <scope>NUCLEOTIDE SEQUENCE [LARGE SCALE GENOMIC DNA]</scope>
    <source>
        <strain evidence="8">G4</strain>
        <tissue evidence="8">Muscle</tissue>
    </source>
</reference>
<dbReference type="InterPro" id="IPR001487">
    <property type="entry name" value="Bromodomain"/>
</dbReference>
<comment type="caution">
    <text evidence="8">The sequence shown here is derived from an EMBL/GenBank/DDBJ whole genome shotgun (WGS) entry which is preliminary data.</text>
</comment>
<feature type="compositionally biased region" description="Basic and acidic residues" evidence="6">
    <location>
        <begin position="2306"/>
        <end position="2316"/>
    </location>
</feature>
<feature type="compositionally biased region" description="Acidic residues" evidence="6">
    <location>
        <begin position="818"/>
        <end position="850"/>
    </location>
</feature>
<feature type="compositionally biased region" description="Acidic residues" evidence="6">
    <location>
        <begin position="2161"/>
        <end position="2186"/>
    </location>
</feature>
<feature type="compositionally biased region" description="Low complexity" evidence="6">
    <location>
        <begin position="1473"/>
        <end position="1488"/>
    </location>
</feature>
<dbReference type="SMART" id="SM00297">
    <property type="entry name" value="BROMO"/>
    <property type="match status" value="2"/>
</dbReference>
<name>A0ABD1KBK4_9TELE</name>
<dbReference type="PROSITE" id="PS50082">
    <property type="entry name" value="WD_REPEATS_2"/>
    <property type="match status" value="5"/>
</dbReference>
<dbReference type="InterPro" id="IPR057451">
    <property type="entry name" value="BRWD/PHIP_AD"/>
</dbReference>
<feature type="compositionally biased region" description="Basic residues" evidence="6">
    <location>
        <begin position="2200"/>
        <end position="2216"/>
    </location>
</feature>
<feature type="compositionally biased region" description="Polar residues" evidence="6">
    <location>
        <begin position="1632"/>
        <end position="1641"/>
    </location>
</feature>
<feature type="compositionally biased region" description="Basic residues" evidence="6">
    <location>
        <begin position="1491"/>
        <end position="1504"/>
    </location>
</feature>
<feature type="compositionally biased region" description="Basic residues" evidence="6">
    <location>
        <begin position="1888"/>
        <end position="1897"/>
    </location>
</feature>
<keyword evidence="2" id="KW-0677">Repeat</keyword>
<evidence type="ECO:0000313" key="8">
    <source>
        <dbReference type="EMBL" id="KAL2096562.1"/>
    </source>
</evidence>
<dbReference type="CDD" id="cd05529">
    <property type="entry name" value="Bromo_WDR9_I_like"/>
    <property type="match status" value="1"/>
</dbReference>
<feature type="compositionally biased region" description="Basic residues" evidence="6">
    <location>
        <begin position="2455"/>
        <end position="2471"/>
    </location>
</feature>
<feature type="compositionally biased region" description="Low complexity" evidence="6">
    <location>
        <begin position="853"/>
        <end position="863"/>
    </location>
</feature>
<dbReference type="FunFam" id="1.20.920.10:FF:000066">
    <property type="entry name" value="Transcription initiation factor TFIID subunit 1"/>
    <property type="match status" value="1"/>
</dbReference>
<feature type="compositionally biased region" description="Basic and acidic residues" evidence="6">
    <location>
        <begin position="2289"/>
        <end position="2298"/>
    </location>
</feature>
<accession>A0ABD1KBK4</accession>
<dbReference type="InterPro" id="IPR001680">
    <property type="entry name" value="WD40_rpt"/>
</dbReference>
<feature type="compositionally biased region" description="Polar residues" evidence="6">
    <location>
        <begin position="1581"/>
        <end position="1593"/>
    </location>
</feature>
<dbReference type="Pfam" id="PF00439">
    <property type="entry name" value="Bromodomain"/>
    <property type="match status" value="2"/>
</dbReference>
<feature type="compositionally biased region" description="Polar residues" evidence="6">
    <location>
        <begin position="1904"/>
        <end position="1916"/>
    </location>
</feature>
<feature type="repeat" description="WD" evidence="5">
    <location>
        <begin position="364"/>
        <end position="397"/>
    </location>
</feature>
<dbReference type="InterPro" id="IPR036427">
    <property type="entry name" value="Bromodomain-like_sf"/>
</dbReference>
<feature type="compositionally biased region" description="Acidic residues" evidence="6">
    <location>
        <begin position="1693"/>
        <end position="1704"/>
    </location>
</feature>
<dbReference type="FunFam" id="2.130.10.10:FF:002549">
    <property type="entry name" value="Bromodomain and WD repeat domain-containing 3"/>
    <property type="match status" value="1"/>
</dbReference>
<feature type="repeat" description="WD" evidence="5">
    <location>
        <begin position="182"/>
        <end position="223"/>
    </location>
</feature>
<feature type="compositionally biased region" description="Acidic residues" evidence="6">
    <location>
        <begin position="1646"/>
        <end position="1669"/>
    </location>
</feature>
<dbReference type="PRINTS" id="PR00503">
    <property type="entry name" value="BROMODOMAIN"/>
</dbReference>
<feature type="compositionally biased region" description="Acidic residues" evidence="6">
    <location>
        <begin position="2012"/>
        <end position="2021"/>
    </location>
</feature>
<dbReference type="PROSITE" id="PS50294">
    <property type="entry name" value="WD_REPEATS_REGION"/>
    <property type="match status" value="5"/>
</dbReference>
<protein>
    <recommendedName>
        <fullName evidence="7">Bromo domain-containing protein</fullName>
    </recommendedName>
</protein>
<feature type="compositionally biased region" description="Acidic residues" evidence="6">
    <location>
        <begin position="1812"/>
        <end position="1821"/>
    </location>
</feature>
<dbReference type="InterPro" id="IPR036322">
    <property type="entry name" value="WD40_repeat_dom_sf"/>
</dbReference>
<dbReference type="InterPro" id="IPR019775">
    <property type="entry name" value="WD40_repeat_CS"/>
</dbReference>
<feature type="compositionally biased region" description="Basic and acidic residues" evidence="6">
    <location>
        <begin position="2246"/>
        <end position="2257"/>
    </location>
</feature>
<organism evidence="8 9">
    <name type="scientific">Coilia grayii</name>
    <name type="common">Gray's grenadier anchovy</name>
    <dbReference type="NCBI Taxonomy" id="363190"/>
    <lineage>
        <taxon>Eukaryota</taxon>
        <taxon>Metazoa</taxon>
        <taxon>Chordata</taxon>
        <taxon>Craniata</taxon>
        <taxon>Vertebrata</taxon>
        <taxon>Euteleostomi</taxon>
        <taxon>Actinopterygii</taxon>
        <taxon>Neopterygii</taxon>
        <taxon>Teleostei</taxon>
        <taxon>Clupei</taxon>
        <taxon>Clupeiformes</taxon>
        <taxon>Clupeoidei</taxon>
        <taxon>Engraulidae</taxon>
        <taxon>Coilinae</taxon>
        <taxon>Coilia</taxon>
    </lineage>
</organism>
<feature type="compositionally biased region" description="Low complexity" evidence="6">
    <location>
        <begin position="2407"/>
        <end position="2419"/>
    </location>
</feature>
<dbReference type="FunFam" id="1.20.920.10:FF:000044">
    <property type="entry name" value="Bromodomain and WD repeat domain-containing 1"/>
    <property type="match status" value="1"/>
</dbReference>
<feature type="compositionally biased region" description="Acidic residues" evidence="6">
    <location>
        <begin position="892"/>
        <end position="916"/>
    </location>
</feature>
<dbReference type="Pfam" id="PF00400">
    <property type="entry name" value="WD40"/>
    <property type="match status" value="6"/>
</dbReference>
<dbReference type="SMART" id="SM00320">
    <property type="entry name" value="WD40"/>
    <property type="match status" value="8"/>
</dbReference>
<keyword evidence="3 4" id="KW-0103">Bromodomain</keyword>
<feature type="compositionally biased region" description="Basic residues" evidence="6">
    <location>
        <begin position="2423"/>
        <end position="2441"/>
    </location>
</feature>
<feature type="compositionally biased region" description="Basic residues" evidence="6">
    <location>
        <begin position="2258"/>
        <end position="2272"/>
    </location>
</feature>
<feature type="repeat" description="WD" evidence="5">
    <location>
        <begin position="266"/>
        <end position="302"/>
    </location>
</feature>
<dbReference type="Gene3D" id="2.130.10.10">
    <property type="entry name" value="YVTN repeat-like/Quinoprotein amine dehydrogenase"/>
    <property type="match status" value="3"/>
</dbReference>
<feature type="compositionally biased region" description="Polar residues" evidence="6">
    <location>
        <begin position="1555"/>
        <end position="1567"/>
    </location>
</feature>
<dbReference type="EMBL" id="JBHFQA010000007">
    <property type="protein sequence ID" value="KAL2096562.1"/>
    <property type="molecule type" value="Genomic_DNA"/>
</dbReference>
<feature type="compositionally biased region" description="Polar residues" evidence="6">
    <location>
        <begin position="2107"/>
        <end position="2123"/>
    </location>
</feature>
<keyword evidence="1 5" id="KW-0853">WD repeat</keyword>
<dbReference type="SUPFAM" id="SSF50978">
    <property type="entry name" value="WD40 repeat-like"/>
    <property type="match status" value="1"/>
</dbReference>
<dbReference type="InterPro" id="IPR015943">
    <property type="entry name" value="WD40/YVTN_repeat-like_dom_sf"/>
</dbReference>
<dbReference type="PROSITE" id="PS00678">
    <property type="entry name" value="WD_REPEATS_1"/>
    <property type="match status" value="1"/>
</dbReference>
<feature type="compositionally biased region" description="Basic residues" evidence="6">
    <location>
        <begin position="921"/>
        <end position="936"/>
    </location>
</feature>
<feature type="compositionally biased region" description="Polar residues" evidence="6">
    <location>
        <begin position="1769"/>
        <end position="1792"/>
    </location>
</feature>
<evidence type="ECO:0000259" key="7">
    <source>
        <dbReference type="PROSITE" id="PS50014"/>
    </source>
</evidence>
<evidence type="ECO:0000256" key="2">
    <source>
        <dbReference type="ARBA" id="ARBA00022737"/>
    </source>
</evidence>
<feature type="compositionally biased region" description="Basic and acidic residues" evidence="6">
    <location>
        <begin position="1936"/>
        <end position="1945"/>
    </location>
</feature>
<feature type="compositionally biased region" description="Basic and acidic residues" evidence="6">
    <location>
        <begin position="2042"/>
        <end position="2052"/>
    </location>
</feature>
<feature type="compositionally biased region" description="Acidic residues" evidence="6">
    <location>
        <begin position="1957"/>
        <end position="1977"/>
    </location>
</feature>
<dbReference type="SUPFAM" id="SSF47370">
    <property type="entry name" value="Bromodomain"/>
    <property type="match status" value="2"/>
</dbReference>
<feature type="region of interest" description="Disordered" evidence="6">
    <location>
        <begin position="1431"/>
        <end position="2479"/>
    </location>
</feature>
<dbReference type="PANTHER" id="PTHR16266:SF26">
    <property type="entry name" value="BROMODOMAIN AND WD REPEAT-CONTAINING PROTEIN 1"/>
    <property type="match status" value="1"/>
</dbReference>
<dbReference type="PROSITE" id="PS50014">
    <property type="entry name" value="BROMODOMAIN_2"/>
    <property type="match status" value="2"/>
</dbReference>
<dbReference type="Proteomes" id="UP001591681">
    <property type="component" value="Unassembled WGS sequence"/>
</dbReference>
<evidence type="ECO:0000313" key="9">
    <source>
        <dbReference type="Proteomes" id="UP001591681"/>
    </source>
</evidence>
<dbReference type="InterPro" id="IPR052060">
    <property type="entry name" value="Bromo_WD_repeat"/>
</dbReference>
<dbReference type="Pfam" id="PF25313">
    <property type="entry name" value="BRWD_AD"/>
    <property type="match status" value="1"/>
</dbReference>
<evidence type="ECO:0000256" key="5">
    <source>
        <dbReference type="PROSITE-ProRule" id="PRU00221"/>
    </source>
</evidence>
<keyword evidence="9" id="KW-1185">Reference proteome</keyword>
<feature type="compositionally biased region" description="Basic and acidic residues" evidence="6">
    <location>
        <begin position="2094"/>
        <end position="2106"/>
    </location>
</feature>
<gene>
    <name evidence="8" type="ORF">ACEWY4_008710</name>
</gene>
<feature type="compositionally biased region" description="Basic and acidic residues" evidence="6">
    <location>
        <begin position="1598"/>
        <end position="1610"/>
    </location>
</feature>
<proteinExistence type="predicted"/>
<feature type="repeat" description="WD" evidence="5">
    <location>
        <begin position="465"/>
        <end position="507"/>
    </location>
</feature>
<evidence type="ECO:0000256" key="6">
    <source>
        <dbReference type="SAM" id="MobiDB-lite"/>
    </source>
</evidence>
<dbReference type="Gene3D" id="1.20.920.10">
    <property type="entry name" value="Bromodomain-like"/>
    <property type="match status" value="2"/>
</dbReference>
<feature type="compositionally biased region" description="Acidic residues" evidence="6">
    <location>
        <begin position="2391"/>
        <end position="2406"/>
    </location>
</feature>
<evidence type="ECO:0000256" key="4">
    <source>
        <dbReference type="PROSITE-ProRule" id="PRU00035"/>
    </source>
</evidence>
<dbReference type="InterPro" id="IPR057452">
    <property type="entry name" value="BRWD/PHIP_N"/>
</dbReference>
<dbReference type="FunFam" id="2.130.10.10:FF:000071">
    <property type="entry name" value="Bromodomain and WD repeat domain containing 1"/>
    <property type="match status" value="1"/>
</dbReference>
<sequence>MADSAAKNGNISLLESELYYLISRFLTTGPCRRAAEVLATELEENQLLPRRLDWEGKEHPRSYEDVVAANRHIAPDHLLQICKRIGPILDKEVPSGVAGVSSLLGIGGHSLLRTSKDCSVVKWKGTSFAALHRGRPPERPLSCRDAPNLVEVCRGRELTGVQRFSLVNPVSNYQHMRLHRRILGHLSAVYCIAFDRSGLRIFTGSDDCLVKIWSSFDGRLHSTLRGHSAEISDLAVNFENTLIAAGSCDKTIRVWCLRTCAPVAVLQGHTGSITSLQFSPFAKGSKRYMVSTGTDATVCFWQWDVNIIKFSDRLFKFTERPRPGVQVVCSSFSPGGMFLATGSTDHVIRIYYLGSGCPEKISELSDHTDKVDSIQFCHTGERFVSGSGDGTARIWRLHRWQQWRNLRLDMSATLPSDTVAVTDPFFKAKVTMVSWDRHDNMVITAVNNYLIKVWNSYTGDLLHILKGHEAEVFVLEPHPFDPRIMLSAGHDGNVYIWDLLKGAKTQHYFNMIEGQGHGAVFDCKFTPDGQRFACTDSHGHLLIFGFGSSKPYEKLPEQMFFHTDYRPLIRDANGFVLDEQTQQAPHLMPPPFLVDVDGNPHPPRFQRLVPGRENISDEHLVPQLGYVATSDGEVVEQVISQQPGESVEAPSGRRALDEAIRILQQNQDRLNAAQPEGGAALAPAPLPAPGTPRRVSLNERMELQSSPNVGLRRSGQVEGVRQMHQNAPRSQMATERDLQACRRRVVVPELTPSTYMEQERFRVAKGEEEIGIYNTKKRRIAHSSFRDDSDEEVVADVPLKRPASRKRKRRESAVEDFLEFSCEEGEETASSEDQEMEGSDIDSSNEEEEWRSDSSSNSSGECSDWMADAGISLQPSSPQSSRRRARRQLSSSEEEEEEEEAEEEEEQTTTRDEEEQTPQPHKQKKAKSKTPKHPKARPLVLREVSNEFRPSVWITDVIPRKSPFVPQMGDEVIYFRQGHEAYVEAVSRNNVYPINMDRQPWRKMELRDQEFVKITGIKYEVCPPTLCCLKLTLIDHGTGRTSDKSFSIKYHDMPDVIDFLVLRQCYEEARNRIWRPNDRFRSVIDDCWWFGSIVCQEPYQQEYPDSHFQCFKVKWDNGEMEKLSPWDMETIPDNVQQPEAIGGGVPVTSEEMNEVLYKPRPGEWGERTRDEECERIMAAIDQLITVDIASPFSGPVDIGQYPTYCTVIAYPTDLGTIRMRLNHRFYRRITALVWDARHIFHNARTFNEPRSKIAQSAKLITDALLKFISKPECTDIMEIYNALENMEYSDEDLDTEVPGTSSGHALRQPAAEPVLDPEAWKDSCKRLVEYIFECEDSEPFRQPVDPVEFPDYADIIDLPMDFGTIRGAIGQGQYDNPIELCKDVRLIFSNAKAYTPNKRSKIYSMTLRLSAFFEERIRTIISDYKTAVKSSEKLRRSQRFRRRQPYQEPQAPSHGSTSNQKRAAMKAQEKVETSSTKSTSAKVTAAERSSTRTRRGRGGHHSPRRTSSSDEDDEDSSRSKAASTPDSDSESEMSLTNSEDRSRSSSRRHLRRDQTTCSRRATRSQAGSHRRRVAESESENEGSSVRNYSSRNTRLSRKCTDTMDRKRTESHAQINGDSRASRLQRRRRLNYIASQTSQESDIFTKDEEEEDEEDEKDDDVDDNNEDDDELVTHRPKTRKMARAAASRIKMLDASEEEEEEEEEEKERMMSSRKQGSRSSKRRAVLHSSSESDGQERSQSGSEAGSGSEAEGSEGGRASSSCRNGERKTGSQQTTRKNSSRSAQECQSHLNGHSSKRWMKTEENSEEASPGDSVDEEEDEESLIVRRKCSRRTAVAAASKIKNLNTSEAEEEEPPSHKRQHKRDQGNEQGVPKTSEEEEEEEDSDVKFQKHPHQNGRKLIRENAVVSSKSQEQTMSASHAHATKKPSNAAASPCTRGSEDLSDVPRKGSSRKKKIVSDEDDEEQSEGDEESQQSTEEDATSKNQSSQSRKRSSRQDSSSRRNKGNSRRREQESPSEEEVDEEDKPRKSHSKKQSASSDEWSDGGEKWSSDQKPKLRAQPKKYVTDDSEDEFGSEERGPSRNGKGLTGDPKHRAKLKTERQDARDKYGRNNTTSVKQEQISASDTHTTKKPSAAALTSPPSQESDLSDVPRKVGLPKKKIVSDDEEEEEGEESSEEAEEESQPGDSTEEDGKGKEQSSKSRNGSRGRDSRRHHARSSKRSNEPLSDGEPRKSLRKKRDASSEDWSQSKSEESDREEDKHSSKRKPQLRALPKKKYVTEDSEDDQASGPSRNGKELTSDQKHRAKRRRDVASDSGDDHRRRGKRQKPQDQSDSDNEGREDHRRRAMKSSSSRGSRWEAKGSSPSEEEQERSKSWRSQRGGHRSQKRKRGGSSPESEEEEEEEEEEEGESGSEVSFSSSTSQSTPKTRTRKRQAERKQRPSRRGHKSDADSDYDYDSHRKTHRATKIRTRNRGKRTVTYNDSE</sequence>
<feature type="compositionally biased region" description="Basic residues" evidence="6">
    <location>
        <begin position="1714"/>
        <end position="1724"/>
    </location>
</feature>
<feature type="domain" description="Bromo" evidence="7">
    <location>
        <begin position="1184"/>
        <end position="1254"/>
    </location>
</feature>
<dbReference type="Pfam" id="PF25437">
    <property type="entry name" value="BRWD1_N"/>
    <property type="match status" value="1"/>
</dbReference>
<evidence type="ECO:0000256" key="1">
    <source>
        <dbReference type="ARBA" id="ARBA00022574"/>
    </source>
</evidence>
<dbReference type="CDD" id="cd00200">
    <property type="entry name" value="WD40"/>
    <property type="match status" value="1"/>
</dbReference>